<dbReference type="SUPFAM" id="SSF52540">
    <property type="entry name" value="P-loop containing nucleoside triphosphate hydrolases"/>
    <property type="match status" value="2"/>
</dbReference>
<feature type="domain" description="ABC transporter" evidence="4">
    <location>
        <begin position="1"/>
        <end position="246"/>
    </location>
</feature>
<dbReference type="OrthoDB" id="40024at2759"/>
<evidence type="ECO:0000313" key="5">
    <source>
        <dbReference type="EMBL" id="OEU12139.1"/>
    </source>
</evidence>
<evidence type="ECO:0000256" key="3">
    <source>
        <dbReference type="ARBA" id="ARBA00022840"/>
    </source>
</evidence>
<keyword evidence="2" id="KW-0547">Nucleotide-binding</keyword>
<dbReference type="KEGG" id="fcy:FRACYDRAFT_147136"/>
<dbReference type="InterPro" id="IPR003439">
    <property type="entry name" value="ABC_transporter-like_ATP-bd"/>
</dbReference>
<dbReference type="AlphaFoldDB" id="A0A1E7F1Z5"/>
<dbReference type="InterPro" id="IPR032781">
    <property type="entry name" value="ABC_tran_Xtn"/>
</dbReference>
<dbReference type="FunFam" id="3.40.50.300:FF:000011">
    <property type="entry name" value="Putative ABC transporter ATP-binding component"/>
    <property type="match status" value="1"/>
</dbReference>
<feature type="non-terminal residue" evidence="5">
    <location>
        <position position="553"/>
    </location>
</feature>
<gene>
    <name evidence="5" type="ORF">FRACYDRAFT_147136</name>
</gene>
<evidence type="ECO:0000313" key="6">
    <source>
        <dbReference type="Proteomes" id="UP000095751"/>
    </source>
</evidence>
<dbReference type="CDD" id="cd03221">
    <property type="entry name" value="ABCF_EF-3"/>
    <property type="match status" value="2"/>
</dbReference>
<name>A0A1E7F1Z5_9STRA</name>
<dbReference type="SMART" id="SM00382">
    <property type="entry name" value="AAA"/>
    <property type="match status" value="2"/>
</dbReference>
<dbReference type="Proteomes" id="UP000095751">
    <property type="component" value="Unassembled WGS sequence"/>
</dbReference>
<feature type="non-terminal residue" evidence="5">
    <location>
        <position position="1"/>
    </location>
</feature>
<dbReference type="PROSITE" id="PS50893">
    <property type="entry name" value="ABC_TRANSPORTER_2"/>
    <property type="match status" value="2"/>
</dbReference>
<organism evidence="5 6">
    <name type="scientific">Fragilariopsis cylindrus CCMP1102</name>
    <dbReference type="NCBI Taxonomy" id="635003"/>
    <lineage>
        <taxon>Eukaryota</taxon>
        <taxon>Sar</taxon>
        <taxon>Stramenopiles</taxon>
        <taxon>Ochrophyta</taxon>
        <taxon>Bacillariophyta</taxon>
        <taxon>Bacillariophyceae</taxon>
        <taxon>Bacillariophycidae</taxon>
        <taxon>Bacillariales</taxon>
        <taxon>Bacillariaceae</taxon>
        <taxon>Fragilariopsis</taxon>
    </lineage>
</organism>
<evidence type="ECO:0000256" key="2">
    <source>
        <dbReference type="ARBA" id="ARBA00022741"/>
    </source>
</evidence>
<keyword evidence="6" id="KW-1185">Reference proteome</keyword>
<dbReference type="Pfam" id="PF00005">
    <property type="entry name" value="ABC_tran"/>
    <property type="match status" value="2"/>
</dbReference>
<evidence type="ECO:0000256" key="1">
    <source>
        <dbReference type="ARBA" id="ARBA00022737"/>
    </source>
</evidence>
<accession>A0A1E7F1Z5</accession>
<dbReference type="InterPro" id="IPR050611">
    <property type="entry name" value="ABCF"/>
</dbReference>
<dbReference type="Gene3D" id="3.40.50.300">
    <property type="entry name" value="P-loop containing nucleotide triphosphate hydrolases"/>
    <property type="match status" value="2"/>
</dbReference>
<keyword evidence="3" id="KW-0067">ATP-binding</keyword>
<dbReference type="GO" id="GO:0005524">
    <property type="term" value="F:ATP binding"/>
    <property type="evidence" value="ECO:0007669"/>
    <property type="project" value="UniProtKB-KW"/>
</dbReference>
<dbReference type="InterPro" id="IPR017871">
    <property type="entry name" value="ABC_transporter-like_CS"/>
</dbReference>
<reference evidence="5 6" key="1">
    <citation type="submission" date="2016-09" db="EMBL/GenBank/DDBJ databases">
        <title>Extensive genetic diversity and differential bi-allelic expression allows diatom success in the polar Southern Ocean.</title>
        <authorList>
            <consortium name="DOE Joint Genome Institute"/>
            <person name="Mock T."/>
            <person name="Otillar R.P."/>
            <person name="Strauss J."/>
            <person name="Dupont C."/>
            <person name="Frickenhaus S."/>
            <person name="Maumus F."/>
            <person name="Mcmullan M."/>
            <person name="Sanges R."/>
            <person name="Schmutz J."/>
            <person name="Toseland A."/>
            <person name="Valas R."/>
            <person name="Veluchamy A."/>
            <person name="Ward B.J."/>
            <person name="Allen A."/>
            <person name="Barry K."/>
            <person name="Falciatore A."/>
            <person name="Ferrante M."/>
            <person name="Fortunato A.E."/>
            <person name="Gloeckner G."/>
            <person name="Gruber A."/>
            <person name="Hipkin R."/>
            <person name="Janech M."/>
            <person name="Kroth P."/>
            <person name="Leese F."/>
            <person name="Lindquist E."/>
            <person name="Lyon B.R."/>
            <person name="Martin J."/>
            <person name="Mayer C."/>
            <person name="Parker M."/>
            <person name="Quesneville H."/>
            <person name="Raymond J."/>
            <person name="Uhlig C."/>
            <person name="Valentin K.U."/>
            <person name="Worden A.Z."/>
            <person name="Armbrust E.V."/>
            <person name="Bowler C."/>
            <person name="Green B."/>
            <person name="Moulton V."/>
            <person name="Van Oosterhout C."/>
            <person name="Grigoriev I."/>
        </authorList>
    </citation>
    <scope>NUCLEOTIDE SEQUENCE [LARGE SCALE GENOMIC DNA]</scope>
    <source>
        <strain evidence="5 6">CCMP1102</strain>
    </source>
</reference>
<dbReference type="PANTHER" id="PTHR19211:SF133">
    <property type="entry name" value="ABC TRANSPORTER FAMILY PROTEIN"/>
    <property type="match status" value="1"/>
</dbReference>
<keyword evidence="5" id="KW-0378">Hydrolase</keyword>
<proteinExistence type="predicted"/>
<sequence length="553" mass="60981">LVRNINWRIEPNDKWALVGANGCGKSTLLKAILNDITDNKDPNAIIDYLDVDGDITIQSKQQVGYLKQTAVSGSIQTIFEEASSSMKDITSARTKLRRAEQQVESYSTTDDTIDTENDARQHYERVGGYIQEQEVHTLLQGLGFTNMTQLCSELSGGWQMRVSFAKMLLSKPSLCLLDEPSNHLDRSARKWLANYLKNYQDGALLLVTHDIELLKSCNHIAEITGTEGSSRTVQIYKSCTYEQYLLQKRERAIAAQLEYEKNMEKFQKLQAFVDKWGASATKASAAQSRVIQIEKMREQGLLEPPSTAISEIVKFKPRLTLPDPPAPQGGIGDSSDSIAAATAIANATPLITDINLDIQQGMKILIRGPNGAGKTTLLDTLRGRLPLLNGERVEDSNLRLGVFTQDLAQELDVSRRAVDLVTEYARSGDDGNIFISDQEARNILGGLGLQGEKALRKVGQLSGGEKARVALAQFALKPSNLYLLDEVSNHLDIECVEALSEVLSDWGDGKGAIVVISHDKAFCEQVGFTHILTITGDGQLQLEQRDANDNDWD</sequence>
<dbReference type="InterPro" id="IPR003593">
    <property type="entry name" value="AAA+_ATPase"/>
</dbReference>
<dbReference type="Pfam" id="PF12848">
    <property type="entry name" value="ABC_tran_Xtn"/>
    <property type="match status" value="1"/>
</dbReference>
<dbReference type="GO" id="GO:0016887">
    <property type="term" value="F:ATP hydrolysis activity"/>
    <property type="evidence" value="ECO:0007669"/>
    <property type="project" value="InterPro"/>
</dbReference>
<dbReference type="PROSITE" id="PS00211">
    <property type="entry name" value="ABC_TRANSPORTER_1"/>
    <property type="match status" value="2"/>
</dbReference>
<feature type="domain" description="ABC transporter" evidence="4">
    <location>
        <begin position="333"/>
        <end position="553"/>
    </location>
</feature>
<dbReference type="PANTHER" id="PTHR19211">
    <property type="entry name" value="ATP-BINDING TRANSPORT PROTEIN-RELATED"/>
    <property type="match status" value="1"/>
</dbReference>
<keyword evidence="1" id="KW-0677">Repeat</keyword>
<dbReference type="InterPro" id="IPR027417">
    <property type="entry name" value="P-loop_NTPase"/>
</dbReference>
<evidence type="ECO:0000259" key="4">
    <source>
        <dbReference type="PROSITE" id="PS50893"/>
    </source>
</evidence>
<protein>
    <submittedName>
        <fullName evidence="5">p-loop containing nucleoside triphosphate hydrolase protein</fullName>
    </submittedName>
</protein>
<dbReference type="InParanoid" id="A0A1E7F1Z5"/>
<dbReference type="EMBL" id="KV784365">
    <property type="protein sequence ID" value="OEU12139.1"/>
    <property type="molecule type" value="Genomic_DNA"/>
</dbReference>